<evidence type="ECO:0000259" key="3">
    <source>
        <dbReference type="Pfam" id="PF01167"/>
    </source>
</evidence>
<feature type="compositionally biased region" description="Basic residues" evidence="2">
    <location>
        <begin position="97"/>
        <end position="110"/>
    </location>
</feature>
<dbReference type="PANTHER" id="PTHR16517">
    <property type="entry name" value="TUBBY-RELATED"/>
    <property type="match status" value="1"/>
</dbReference>
<comment type="similarity">
    <text evidence="1">Belongs to the TUB family.</text>
</comment>
<dbReference type="Gene3D" id="3.20.90.10">
    <property type="entry name" value="Tubby Protein, Chain A"/>
    <property type="match status" value="1"/>
</dbReference>
<feature type="compositionally biased region" description="Basic and acidic residues" evidence="2">
    <location>
        <begin position="19"/>
        <end position="29"/>
    </location>
</feature>
<evidence type="ECO:0000256" key="2">
    <source>
        <dbReference type="SAM" id="MobiDB-lite"/>
    </source>
</evidence>
<comment type="caution">
    <text evidence="4">The sequence shown here is derived from an EMBL/GenBank/DDBJ whole genome shotgun (WGS) entry which is preliminary data.</text>
</comment>
<organism evidence="4 5">
    <name type="scientific">Anisodus tanguticus</name>
    <dbReference type="NCBI Taxonomy" id="243964"/>
    <lineage>
        <taxon>Eukaryota</taxon>
        <taxon>Viridiplantae</taxon>
        <taxon>Streptophyta</taxon>
        <taxon>Embryophyta</taxon>
        <taxon>Tracheophyta</taxon>
        <taxon>Spermatophyta</taxon>
        <taxon>Magnoliopsida</taxon>
        <taxon>eudicotyledons</taxon>
        <taxon>Gunneridae</taxon>
        <taxon>Pentapetalae</taxon>
        <taxon>asterids</taxon>
        <taxon>lamiids</taxon>
        <taxon>Solanales</taxon>
        <taxon>Solanaceae</taxon>
        <taxon>Solanoideae</taxon>
        <taxon>Hyoscyameae</taxon>
        <taxon>Anisodus</taxon>
    </lineage>
</organism>
<proteinExistence type="inferred from homology"/>
<evidence type="ECO:0000313" key="5">
    <source>
        <dbReference type="Proteomes" id="UP001291623"/>
    </source>
</evidence>
<dbReference type="Proteomes" id="UP001291623">
    <property type="component" value="Unassembled WGS sequence"/>
</dbReference>
<protein>
    <recommendedName>
        <fullName evidence="3">Tubby C-terminal domain-containing protein</fullName>
    </recommendedName>
</protein>
<dbReference type="InterPro" id="IPR025659">
    <property type="entry name" value="Tubby-like_C"/>
</dbReference>
<keyword evidence="5" id="KW-1185">Reference proteome</keyword>
<evidence type="ECO:0000256" key="1">
    <source>
        <dbReference type="ARBA" id="ARBA00007129"/>
    </source>
</evidence>
<feature type="region of interest" description="Disordered" evidence="2">
    <location>
        <begin position="88"/>
        <end position="113"/>
    </location>
</feature>
<dbReference type="PANTHER" id="PTHR16517:SF2">
    <property type="entry name" value="TUBBY-RELATED PROTEIN 4"/>
    <property type="match status" value="1"/>
</dbReference>
<gene>
    <name evidence="4" type="ORF">RND71_044021</name>
</gene>
<dbReference type="PRINTS" id="PR01573">
    <property type="entry name" value="SUPERTUBBY"/>
</dbReference>
<dbReference type="Pfam" id="PF01167">
    <property type="entry name" value="Tub"/>
    <property type="match status" value="1"/>
</dbReference>
<feature type="region of interest" description="Disordered" evidence="2">
    <location>
        <begin position="19"/>
        <end position="48"/>
    </location>
</feature>
<dbReference type="AlphaFoldDB" id="A0AAE1UTI7"/>
<sequence>MLEYFFSIEELKALDDMIPESTKRKREEEKSDDDSSTNNNDGIMTKSGSSNKVTIALANGNVLKIPMESFQRDVDQCNITEQLAKSNAWKSVDEKQRKSKGKKGSKKKRVSKPDIMVEVHKRLSIMNEEEEDDCGISIKVDAPTPMPSNAPSTKNSPQNKVLEDGAIKKIFFIEFFRMLLLHSLNKVQPNSDDYNQNSLVSNYTMKELIMYNKAPIWNELSHVYQLDFGGRVTQESAKNFQIEFEDKQVLQFGRIDVNAYTLDFQKPFCALQALSTALANVTQRLK</sequence>
<reference evidence="4" key="1">
    <citation type="submission" date="2023-12" db="EMBL/GenBank/DDBJ databases">
        <title>Genome assembly of Anisodus tanguticus.</title>
        <authorList>
            <person name="Wang Y.-J."/>
        </authorList>
    </citation>
    <scope>NUCLEOTIDE SEQUENCE</scope>
    <source>
        <strain evidence="4">KB-2021</strain>
        <tissue evidence="4">Leaf</tissue>
    </source>
</reference>
<evidence type="ECO:0000313" key="4">
    <source>
        <dbReference type="EMBL" id="KAK4336865.1"/>
    </source>
</evidence>
<feature type="domain" description="Tubby C-terminal" evidence="3">
    <location>
        <begin position="187"/>
        <end position="280"/>
    </location>
</feature>
<dbReference type="InterPro" id="IPR000007">
    <property type="entry name" value="Tubby_C"/>
</dbReference>
<name>A0AAE1UTI7_9SOLA</name>
<accession>A0AAE1UTI7</accession>
<dbReference type="SUPFAM" id="SSF54518">
    <property type="entry name" value="Tubby C-terminal domain-like"/>
    <property type="match status" value="1"/>
</dbReference>
<dbReference type="EMBL" id="JAVYJV010000082">
    <property type="protein sequence ID" value="KAK4336865.1"/>
    <property type="molecule type" value="Genomic_DNA"/>
</dbReference>